<dbReference type="Gene3D" id="3.40.50.1820">
    <property type="entry name" value="alpha/beta hydrolase"/>
    <property type="match status" value="1"/>
</dbReference>
<evidence type="ECO:0000259" key="1">
    <source>
        <dbReference type="Pfam" id="PF00561"/>
    </source>
</evidence>
<dbReference type="AlphaFoldDB" id="A0A089Q2U0"/>
<reference evidence="2 3" key="1">
    <citation type="submission" date="2014-09" db="EMBL/GenBank/DDBJ databases">
        <title>Cedecea neteri SSMD04 Genome Sequencing.</title>
        <authorList>
            <person name="Tan J.-Y."/>
        </authorList>
    </citation>
    <scope>NUCLEOTIDE SEQUENCE [LARGE SCALE GENOMIC DNA]</scope>
    <source>
        <strain evidence="2 3">SSMD04</strain>
    </source>
</reference>
<dbReference type="RefSeq" id="WP_038481520.1">
    <property type="nucleotide sequence ID" value="NZ_CP009451.1"/>
</dbReference>
<feature type="domain" description="AB hydrolase-1" evidence="1">
    <location>
        <begin position="22"/>
        <end position="253"/>
    </location>
</feature>
<evidence type="ECO:0000313" key="3">
    <source>
        <dbReference type="Proteomes" id="UP000029481"/>
    </source>
</evidence>
<dbReference type="PANTHER" id="PTHR43798:SF29">
    <property type="entry name" value="AB HYDROLASE-1 DOMAIN-CONTAINING PROTEIN"/>
    <property type="match status" value="1"/>
</dbReference>
<dbReference type="KEGG" id="cnt:JT31_20905"/>
<gene>
    <name evidence="2" type="ORF">JT31_20905</name>
</gene>
<name>A0A089Q2U0_9ENTR</name>
<dbReference type="PANTHER" id="PTHR43798">
    <property type="entry name" value="MONOACYLGLYCEROL LIPASE"/>
    <property type="match status" value="1"/>
</dbReference>
<dbReference type="Proteomes" id="UP000029481">
    <property type="component" value="Chromosome"/>
</dbReference>
<dbReference type="PRINTS" id="PR00111">
    <property type="entry name" value="ABHYDROLASE"/>
</dbReference>
<accession>A0A089Q2U0</accession>
<dbReference type="InterPro" id="IPR029058">
    <property type="entry name" value="AB_hydrolase_fold"/>
</dbReference>
<dbReference type="Pfam" id="PF00561">
    <property type="entry name" value="Abhydrolase_1"/>
    <property type="match status" value="1"/>
</dbReference>
<dbReference type="InterPro" id="IPR050266">
    <property type="entry name" value="AB_hydrolase_sf"/>
</dbReference>
<dbReference type="InterPro" id="IPR000073">
    <property type="entry name" value="AB_hydrolase_1"/>
</dbReference>
<keyword evidence="3" id="KW-1185">Reference proteome</keyword>
<dbReference type="OrthoDB" id="9793083at2"/>
<protein>
    <submittedName>
        <fullName evidence="2">2-succinyl-6-hydroxy-2, 4-cyclohexadiene-1-carboxylate synthase</fullName>
    </submittedName>
</protein>
<organism evidence="2 3">
    <name type="scientific">Cedecea neteri</name>
    <dbReference type="NCBI Taxonomy" id="158822"/>
    <lineage>
        <taxon>Bacteria</taxon>
        <taxon>Pseudomonadati</taxon>
        <taxon>Pseudomonadota</taxon>
        <taxon>Gammaproteobacteria</taxon>
        <taxon>Enterobacterales</taxon>
        <taxon>Enterobacteriaceae</taxon>
        <taxon>Cedecea</taxon>
    </lineage>
</organism>
<dbReference type="SUPFAM" id="SSF53474">
    <property type="entry name" value="alpha/beta-Hydrolases"/>
    <property type="match status" value="1"/>
</dbReference>
<evidence type="ECO:0000313" key="2">
    <source>
        <dbReference type="EMBL" id="AIR06992.1"/>
    </source>
</evidence>
<proteinExistence type="predicted"/>
<sequence>MSELAKIKRTSLNYIDVGSGFPLLLGHSYLFSGEMWSTLLPALVEHYRLIIPDLWGHGGSPELPDGHSSLSDIANDHLALMDDLGITEFGILGISVGGMWGAELAALYPRRIKLLVLMGTFVGIEPSEKKTHYFTLLDSIDAAGAVPKPFLEYVVGQFYSDEAPESLLSPLRHRLQTITSERYRQSIVPLGKMIFGRKDNLPLLGQIRCPALVLTGEQDKPRPPEEGKLMASLLRCEHVVVPGAGHISVHENPECIVGVLLSFLQQHAS</sequence>
<dbReference type="EMBL" id="CP009451">
    <property type="protein sequence ID" value="AIR06992.1"/>
    <property type="molecule type" value="Genomic_DNA"/>
</dbReference>